<accession>A0ABR8X3M1</accession>
<comment type="caution">
    <text evidence="2">The sequence shown here is derived from an EMBL/GenBank/DDBJ whole genome shotgun (WGS) entry which is preliminary data.</text>
</comment>
<dbReference type="RefSeq" id="WP_191766195.1">
    <property type="nucleotide sequence ID" value="NZ_JACSPM010000003.1"/>
</dbReference>
<keyword evidence="1" id="KW-0472">Membrane</keyword>
<proteinExistence type="predicted"/>
<keyword evidence="1" id="KW-0812">Transmembrane</keyword>
<evidence type="ECO:0000256" key="1">
    <source>
        <dbReference type="SAM" id="Phobius"/>
    </source>
</evidence>
<feature type="transmembrane region" description="Helical" evidence="1">
    <location>
        <begin position="12"/>
        <end position="37"/>
    </location>
</feature>
<gene>
    <name evidence="2" type="ORF">H9622_09670</name>
</gene>
<evidence type="ECO:0008006" key="4">
    <source>
        <dbReference type="Google" id="ProtNLM"/>
    </source>
</evidence>
<evidence type="ECO:0000313" key="3">
    <source>
        <dbReference type="Proteomes" id="UP000602532"/>
    </source>
</evidence>
<keyword evidence="3" id="KW-1185">Reference proteome</keyword>
<name>A0ABR8X3M1_9MICO</name>
<evidence type="ECO:0000313" key="2">
    <source>
        <dbReference type="EMBL" id="MBD8023859.1"/>
    </source>
</evidence>
<dbReference type="Proteomes" id="UP000602532">
    <property type="component" value="Unassembled WGS sequence"/>
</dbReference>
<sequence length="129" mass="12877">MDRNSAAASDAGFSVVEVMIATFLLALVAVALLPALLHGLGYSAQQSAVATATRELNALVEEARETPTCTTLSAVASTNSVTDGAGQTITTSGSVGTCPAVSKTVKISLTAVDTSGTTLATTTAVIYVP</sequence>
<organism evidence="2 3">
    <name type="scientific">Microbacterium gallinarum</name>
    <dbReference type="NCBI Taxonomy" id="2762209"/>
    <lineage>
        <taxon>Bacteria</taxon>
        <taxon>Bacillati</taxon>
        <taxon>Actinomycetota</taxon>
        <taxon>Actinomycetes</taxon>
        <taxon>Micrococcales</taxon>
        <taxon>Microbacteriaceae</taxon>
        <taxon>Microbacterium</taxon>
    </lineage>
</organism>
<dbReference type="EMBL" id="JACSPM010000003">
    <property type="protein sequence ID" value="MBD8023859.1"/>
    <property type="molecule type" value="Genomic_DNA"/>
</dbReference>
<protein>
    <recommendedName>
        <fullName evidence="4">Prepilin-type N-terminal cleavage/methylation domain-containing protein</fullName>
    </recommendedName>
</protein>
<reference evidence="2 3" key="1">
    <citation type="submission" date="2020-08" db="EMBL/GenBank/DDBJ databases">
        <title>A Genomic Blueprint of the Chicken Gut Microbiome.</title>
        <authorList>
            <person name="Gilroy R."/>
            <person name="Ravi A."/>
            <person name="Getino M."/>
            <person name="Pursley I."/>
            <person name="Horton D.L."/>
            <person name="Alikhan N.-F."/>
            <person name="Baker D."/>
            <person name="Gharbi K."/>
            <person name="Hall N."/>
            <person name="Watson M."/>
            <person name="Adriaenssens E.M."/>
            <person name="Foster-Nyarko E."/>
            <person name="Jarju S."/>
            <person name="Secka A."/>
            <person name="Antonio M."/>
            <person name="Oren A."/>
            <person name="Chaudhuri R."/>
            <person name="La Ragione R.M."/>
            <person name="Hildebrand F."/>
            <person name="Pallen M.J."/>
        </authorList>
    </citation>
    <scope>NUCLEOTIDE SEQUENCE [LARGE SCALE GENOMIC DNA]</scope>
    <source>
        <strain evidence="2 3">Sa1CUA4</strain>
    </source>
</reference>
<keyword evidence="1" id="KW-1133">Transmembrane helix</keyword>